<dbReference type="Gene3D" id="3.40.50.1360">
    <property type="match status" value="1"/>
</dbReference>
<accession>A0A6P1TJH5</accession>
<organism evidence="4 5">
    <name type="scientific">Anaerocolumna sedimenticola</name>
    <dbReference type="NCBI Taxonomy" id="2696063"/>
    <lineage>
        <taxon>Bacteria</taxon>
        <taxon>Bacillati</taxon>
        <taxon>Bacillota</taxon>
        <taxon>Clostridia</taxon>
        <taxon>Lachnospirales</taxon>
        <taxon>Lachnospiraceae</taxon>
        <taxon>Anaerocolumna</taxon>
    </lineage>
</organism>
<protein>
    <submittedName>
        <fullName evidence="4">DeoR family transcriptional regulator</fullName>
    </submittedName>
</protein>
<dbReference type="AlphaFoldDB" id="A0A6P1TJH5"/>
<dbReference type="EMBL" id="CP048000">
    <property type="protein sequence ID" value="QHQ60457.1"/>
    <property type="molecule type" value="Genomic_DNA"/>
</dbReference>
<dbReference type="RefSeq" id="WP_161837293.1">
    <property type="nucleotide sequence ID" value="NZ_CP048000.1"/>
</dbReference>
<dbReference type="InterPro" id="IPR037171">
    <property type="entry name" value="NagB/RpiA_transferase-like"/>
</dbReference>
<name>A0A6P1TJH5_9FIRM</name>
<dbReference type="Pfam" id="PF00455">
    <property type="entry name" value="DeoRC"/>
    <property type="match status" value="1"/>
</dbReference>
<keyword evidence="1" id="KW-0805">Transcription regulation</keyword>
<sequence>MGMKSFRIKQMEQYIMEHDLVSMEELRNVFGISMNTVRLDVTQLVNKGVIRKVYGGVCSNQKGNLIPFEERQSKNIQGKIAVGKAAALLVQDGDIIYIDSGTTTMYVIDYLGELNNVTVLTNNLNAINRAVLLPDVNVISLPGTLERKTNSFVSADTVRTLEKYNIKKAFMASSGITENGMVTNASPLEYEIKKAAIENSDNVYLLIDSSKFGKSAMLTYANISDMSKVIVDDHADEGLLSLCEKKNVEVVLAKNETEAD</sequence>
<proteinExistence type="predicted"/>
<dbReference type="KEGG" id="anr:Ana3638_06470"/>
<dbReference type="GO" id="GO:0003700">
    <property type="term" value="F:DNA-binding transcription factor activity"/>
    <property type="evidence" value="ECO:0007669"/>
    <property type="project" value="InterPro"/>
</dbReference>
<evidence type="ECO:0000256" key="2">
    <source>
        <dbReference type="ARBA" id="ARBA00023163"/>
    </source>
</evidence>
<dbReference type="InterPro" id="IPR014036">
    <property type="entry name" value="DeoR-like_C"/>
</dbReference>
<dbReference type="SUPFAM" id="SSF46785">
    <property type="entry name" value="Winged helix' DNA-binding domain"/>
    <property type="match status" value="1"/>
</dbReference>
<evidence type="ECO:0000313" key="5">
    <source>
        <dbReference type="Proteomes" id="UP000464314"/>
    </source>
</evidence>
<feature type="domain" description="HTH deoR-type" evidence="3">
    <location>
        <begin position="4"/>
        <end position="59"/>
    </location>
</feature>
<dbReference type="SUPFAM" id="SSF100950">
    <property type="entry name" value="NagB/RpiA/CoA transferase-like"/>
    <property type="match status" value="1"/>
</dbReference>
<dbReference type="PANTHER" id="PTHR30363">
    <property type="entry name" value="HTH-TYPE TRANSCRIPTIONAL REGULATOR SRLR-RELATED"/>
    <property type="match status" value="1"/>
</dbReference>
<dbReference type="PANTHER" id="PTHR30363:SF60">
    <property type="entry name" value="HTH-TYPE TRANSCRIPTIONAL REGULATOR IOLR"/>
    <property type="match status" value="1"/>
</dbReference>
<dbReference type="PROSITE" id="PS51000">
    <property type="entry name" value="HTH_DEOR_2"/>
    <property type="match status" value="1"/>
</dbReference>
<evidence type="ECO:0000259" key="3">
    <source>
        <dbReference type="PROSITE" id="PS51000"/>
    </source>
</evidence>
<dbReference type="Proteomes" id="UP000464314">
    <property type="component" value="Chromosome"/>
</dbReference>
<keyword evidence="5" id="KW-1185">Reference proteome</keyword>
<keyword evidence="2" id="KW-0804">Transcription</keyword>
<evidence type="ECO:0000256" key="1">
    <source>
        <dbReference type="ARBA" id="ARBA00023015"/>
    </source>
</evidence>
<dbReference type="SMART" id="SM01134">
    <property type="entry name" value="DeoRC"/>
    <property type="match status" value="1"/>
</dbReference>
<evidence type="ECO:0000313" key="4">
    <source>
        <dbReference type="EMBL" id="QHQ60457.1"/>
    </source>
</evidence>
<dbReference type="InterPro" id="IPR001034">
    <property type="entry name" value="DeoR_HTH"/>
</dbReference>
<dbReference type="InterPro" id="IPR036390">
    <property type="entry name" value="WH_DNA-bd_sf"/>
</dbReference>
<gene>
    <name evidence="4" type="ORF">Ana3638_06470</name>
</gene>
<dbReference type="Pfam" id="PF08220">
    <property type="entry name" value="HTH_DeoR"/>
    <property type="match status" value="1"/>
</dbReference>
<dbReference type="SMART" id="SM00420">
    <property type="entry name" value="HTH_DEOR"/>
    <property type="match status" value="1"/>
</dbReference>
<dbReference type="InterPro" id="IPR050313">
    <property type="entry name" value="Carb_Metab_HTH_regulators"/>
</dbReference>
<reference evidence="4 5" key="1">
    <citation type="submission" date="2020-01" db="EMBL/GenBank/DDBJ databases">
        <title>Genome analysis of Anaerocolumna sp. CBA3638.</title>
        <authorList>
            <person name="Kim J."/>
            <person name="Roh S.W."/>
        </authorList>
    </citation>
    <scope>NUCLEOTIDE SEQUENCE [LARGE SCALE GENOMIC DNA]</scope>
    <source>
        <strain evidence="4 5">CBA3638</strain>
    </source>
</reference>